<evidence type="ECO:0000313" key="2">
    <source>
        <dbReference type="EMBL" id="TDN44317.1"/>
    </source>
</evidence>
<dbReference type="Pfam" id="PF04371">
    <property type="entry name" value="PAD_porph"/>
    <property type="match status" value="1"/>
</dbReference>
<dbReference type="GO" id="GO:0004668">
    <property type="term" value="F:protein-arginine deiminase activity"/>
    <property type="evidence" value="ECO:0007669"/>
    <property type="project" value="InterPro"/>
</dbReference>
<dbReference type="EMBL" id="SNVW01000005">
    <property type="protein sequence ID" value="TDN44317.1"/>
    <property type="molecule type" value="Genomic_DNA"/>
</dbReference>
<dbReference type="GO" id="GO:0009446">
    <property type="term" value="P:putrescine biosynthetic process"/>
    <property type="evidence" value="ECO:0007669"/>
    <property type="project" value="InterPro"/>
</dbReference>
<accession>A0A4R6DI40</accession>
<dbReference type="GO" id="GO:0047632">
    <property type="term" value="F:agmatine deiminase activity"/>
    <property type="evidence" value="ECO:0007669"/>
    <property type="project" value="TreeGrafter"/>
</dbReference>
<keyword evidence="1" id="KW-0378">Hydrolase</keyword>
<comment type="caution">
    <text evidence="2">The sequence shown here is derived from an EMBL/GenBank/DDBJ whole genome shotgun (WGS) entry which is preliminary data.</text>
</comment>
<dbReference type="AlphaFoldDB" id="A0A4R6DI40"/>
<dbReference type="SUPFAM" id="SSF55909">
    <property type="entry name" value="Pentein"/>
    <property type="match status" value="1"/>
</dbReference>
<proteinExistence type="predicted"/>
<name>A0A4R6DI40_9MICO</name>
<organism evidence="2 3">
    <name type="scientific">Curtobacterium flaccumfaciens</name>
    <dbReference type="NCBI Taxonomy" id="2035"/>
    <lineage>
        <taxon>Bacteria</taxon>
        <taxon>Bacillati</taxon>
        <taxon>Actinomycetota</taxon>
        <taxon>Actinomycetes</taxon>
        <taxon>Micrococcales</taxon>
        <taxon>Microbacteriaceae</taxon>
        <taxon>Curtobacterium</taxon>
    </lineage>
</organism>
<gene>
    <name evidence="2" type="ORF">EDF64_105149</name>
</gene>
<sequence>MAFPRPGATLGDDPASAEAARTAWATTANTISEYQPVTVVVDPVARADADRLLAGDIDVLEAPLDDFWMRDIGPTFVVDDEGDLGAVDWVFNGWGANAWSTWTRDAEVAATVAHAAGATRIPSLLVNEGGAIHVDGAGRVLVTETVQLDPRRNPYADRARVEEELARTIGATDVVWLPRGLTRDYDGLGTRGHVDMVATFPEPGVVLLHAQPDPVHPDHLVVPQIRRALEQAADVTIIELPAPATLTDGGGPVDWNYVNHVVVNGAVIACGFGEPAADDRARGILADVYPGREVRSVDAREVFARGGGLHCITQQQPRLPTGSATG</sequence>
<evidence type="ECO:0000256" key="1">
    <source>
        <dbReference type="ARBA" id="ARBA00022801"/>
    </source>
</evidence>
<dbReference type="Proteomes" id="UP000295764">
    <property type="component" value="Unassembled WGS sequence"/>
</dbReference>
<dbReference type="InterPro" id="IPR007466">
    <property type="entry name" value="Peptidyl-Arg-deiminase_porph"/>
</dbReference>
<dbReference type="PANTHER" id="PTHR31377:SF0">
    <property type="entry name" value="AGMATINE DEIMINASE-RELATED"/>
    <property type="match status" value="1"/>
</dbReference>
<dbReference type="PANTHER" id="PTHR31377">
    <property type="entry name" value="AGMATINE DEIMINASE-RELATED"/>
    <property type="match status" value="1"/>
</dbReference>
<protein>
    <submittedName>
        <fullName evidence="2">Agmatine deiminase</fullName>
    </submittedName>
</protein>
<reference evidence="2 3" key="1">
    <citation type="submission" date="2019-03" db="EMBL/GenBank/DDBJ databases">
        <title>Genomic analyses of the natural microbiome of Caenorhabditis elegans.</title>
        <authorList>
            <person name="Samuel B."/>
        </authorList>
    </citation>
    <scope>NUCLEOTIDE SEQUENCE [LARGE SCALE GENOMIC DNA]</scope>
    <source>
        <strain evidence="2 3">JUb65</strain>
    </source>
</reference>
<dbReference type="Gene3D" id="3.75.10.10">
    <property type="entry name" value="L-arginine/glycine Amidinotransferase, Chain A"/>
    <property type="match status" value="1"/>
</dbReference>
<evidence type="ECO:0000313" key="3">
    <source>
        <dbReference type="Proteomes" id="UP000295764"/>
    </source>
</evidence>